<dbReference type="PANTHER" id="PTHR30469:SF15">
    <property type="entry name" value="HLYD FAMILY OF SECRETION PROTEINS"/>
    <property type="match status" value="1"/>
</dbReference>
<dbReference type="InterPro" id="IPR058649">
    <property type="entry name" value="CzcB_C"/>
</dbReference>
<dbReference type="Pfam" id="PF25975">
    <property type="entry name" value="CzcB_C"/>
    <property type="match status" value="1"/>
</dbReference>
<feature type="compositionally biased region" description="Polar residues" evidence="3">
    <location>
        <begin position="368"/>
        <end position="383"/>
    </location>
</feature>
<feature type="region of interest" description="Disordered" evidence="3">
    <location>
        <begin position="368"/>
        <end position="389"/>
    </location>
</feature>
<dbReference type="Gene3D" id="1.10.287.470">
    <property type="entry name" value="Helix hairpin bin"/>
    <property type="match status" value="1"/>
</dbReference>
<evidence type="ECO:0000259" key="5">
    <source>
        <dbReference type="Pfam" id="PF25954"/>
    </source>
</evidence>
<protein>
    <submittedName>
        <fullName evidence="7">Efflux transporter periplasmic adaptor subunit</fullName>
    </submittedName>
</protein>
<dbReference type="InterPro" id="IPR058792">
    <property type="entry name" value="Beta-barrel_RND_2"/>
</dbReference>
<feature type="domain" description="Multidrug resistance protein MdtA-like barrel-sandwich hybrid" evidence="4">
    <location>
        <begin position="90"/>
        <end position="268"/>
    </location>
</feature>
<keyword evidence="2" id="KW-0175">Coiled coil</keyword>
<dbReference type="AlphaFoldDB" id="A0A2N6LB93"/>
<dbReference type="Gene3D" id="2.40.50.100">
    <property type="match status" value="1"/>
</dbReference>
<dbReference type="PANTHER" id="PTHR30469">
    <property type="entry name" value="MULTIDRUG RESISTANCE PROTEIN MDTA"/>
    <property type="match status" value="1"/>
</dbReference>
<dbReference type="NCBIfam" id="TIGR01730">
    <property type="entry name" value="RND_mfp"/>
    <property type="match status" value="1"/>
</dbReference>
<dbReference type="Pfam" id="PF25954">
    <property type="entry name" value="Beta-barrel_RND_2"/>
    <property type="match status" value="1"/>
</dbReference>
<dbReference type="Proteomes" id="UP000235081">
    <property type="component" value="Unassembled WGS sequence"/>
</dbReference>
<dbReference type="InterPro" id="IPR058625">
    <property type="entry name" value="MdtA-like_BSH"/>
</dbReference>
<comment type="caution">
    <text evidence="7">The sequence shown here is derived from an EMBL/GenBank/DDBJ whole genome shotgun (WGS) entry which is preliminary data.</text>
</comment>
<feature type="coiled-coil region" evidence="2">
    <location>
        <begin position="190"/>
        <end position="224"/>
    </location>
</feature>
<dbReference type="SUPFAM" id="SSF111369">
    <property type="entry name" value="HlyD-like secretion proteins"/>
    <property type="match status" value="2"/>
</dbReference>
<organism evidence="7 8">
    <name type="scientific">Fischerella thermalis CCMEE 5318</name>
    <dbReference type="NCBI Taxonomy" id="2019666"/>
    <lineage>
        <taxon>Bacteria</taxon>
        <taxon>Bacillati</taxon>
        <taxon>Cyanobacteriota</taxon>
        <taxon>Cyanophyceae</taxon>
        <taxon>Nostocales</taxon>
        <taxon>Hapalosiphonaceae</taxon>
        <taxon>Fischerella</taxon>
    </lineage>
</organism>
<feature type="domain" description="CzcB-like C-terminal circularly permuted SH3-like" evidence="6">
    <location>
        <begin position="386"/>
        <end position="433"/>
    </location>
</feature>
<dbReference type="RefSeq" id="WP_102182537.1">
    <property type="nucleotide sequence ID" value="NZ_NMQE01000559.1"/>
</dbReference>
<proteinExistence type="inferred from homology"/>
<feature type="domain" description="CusB-like beta-barrel" evidence="5">
    <location>
        <begin position="280"/>
        <end position="356"/>
    </location>
</feature>
<dbReference type="Gene3D" id="2.40.420.20">
    <property type="match status" value="1"/>
</dbReference>
<evidence type="ECO:0000256" key="1">
    <source>
        <dbReference type="ARBA" id="ARBA00009477"/>
    </source>
</evidence>
<dbReference type="GO" id="GO:0015562">
    <property type="term" value="F:efflux transmembrane transporter activity"/>
    <property type="evidence" value="ECO:0007669"/>
    <property type="project" value="TreeGrafter"/>
</dbReference>
<dbReference type="GO" id="GO:1990281">
    <property type="term" value="C:efflux pump complex"/>
    <property type="evidence" value="ECO:0007669"/>
    <property type="project" value="TreeGrafter"/>
</dbReference>
<evidence type="ECO:0000313" key="7">
    <source>
        <dbReference type="EMBL" id="PMB19907.1"/>
    </source>
</evidence>
<evidence type="ECO:0000256" key="2">
    <source>
        <dbReference type="SAM" id="Coils"/>
    </source>
</evidence>
<evidence type="ECO:0000313" key="8">
    <source>
        <dbReference type="Proteomes" id="UP000235081"/>
    </source>
</evidence>
<evidence type="ECO:0000259" key="4">
    <source>
        <dbReference type="Pfam" id="PF25917"/>
    </source>
</evidence>
<evidence type="ECO:0000259" key="6">
    <source>
        <dbReference type="Pfam" id="PF25975"/>
    </source>
</evidence>
<dbReference type="Gene3D" id="2.40.30.170">
    <property type="match status" value="1"/>
</dbReference>
<dbReference type="EMBL" id="NMQE01000559">
    <property type="protein sequence ID" value="PMB19907.1"/>
    <property type="molecule type" value="Genomic_DNA"/>
</dbReference>
<gene>
    <name evidence="7" type="ORF">CEN46_17545</name>
</gene>
<evidence type="ECO:0000256" key="3">
    <source>
        <dbReference type="SAM" id="MobiDB-lite"/>
    </source>
</evidence>
<dbReference type="InterPro" id="IPR006143">
    <property type="entry name" value="RND_pump_MFP"/>
</dbReference>
<feature type="coiled-coil region" evidence="2">
    <location>
        <begin position="124"/>
        <end position="165"/>
    </location>
</feature>
<sequence length="460" mass="49075">MIRDGNKLRILSQDSPLLPNSSLLLLVSWLGMGLLMGGCGSLPKESAEAQQERRGVSGQADSATPVDVAIARKDDLQQSLQLTGNTEPFRTVSLRSQIQGQLLALNVDVGDVVSQGQIVGQIDDTLLRTALNQAEAELAALKSEVARANAQVSNARVEVERTRLEVAQALADAERQDKLFKEGAIAQQAAQQARTNAQTAVQALRAAQEQVRTEQEAVAAAKGRLTAQQALVAEAKERLSYAKLTSPIAGAVLEKVTEPGNLLQPGNEVLKIGDFSRVKVRVEVSELELANIRVGQSVQVRLDAFPNNTYVGNVARISPAADSTVRLGLVPVEIVIPNDGSKIGSGLLARVNFAEQGQERVVVPLTAIQTKGGNNQNQNPNSKTESDQSKVFVVKREQGKTTVATRPVKLGKSNDGNVEIISGLQPGEEYVVRSGKPLKEGDAVRISILSEKSEATTTGK</sequence>
<name>A0A2N6LB93_9CYAN</name>
<comment type="similarity">
    <text evidence="1">Belongs to the membrane fusion protein (MFP) (TC 8.A.1) family.</text>
</comment>
<accession>A0A2N6LB93</accession>
<dbReference type="Pfam" id="PF25917">
    <property type="entry name" value="BSH_RND"/>
    <property type="match status" value="1"/>
</dbReference>
<reference evidence="7 8" key="1">
    <citation type="submission" date="2017-07" db="EMBL/GenBank/DDBJ databases">
        <title>Genomes of Fischerella (Mastigocladus) sp. strains.</title>
        <authorList>
            <person name="Miller S.R."/>
        </authorList>
    </citation>
    <scope>NUCLEOTIDE SEQUENCE [LARGE SCALE GENOMIC DNA]</scope>
    <source>
        <strain evidence="7 8">CCMEE 5318</strain>
    </source>
</reference>